<gene>
    <name evidence="1" type="ORF">SAMN06295987_1011008</name>
</gene>
<organism evidence="1 2">
    <name type="scientific">Novosphingobium mathurense</name>
    <dbReference type="NCBI Taxonomy" id="428990"/>
    <lineage>
        <taxon>Bacteria</taxon>
        <taxon>Pseudomonadati</taxon>
        <taxon>Pseudomonadota</taxon>
        <taxon>Alphaproteobacteria</taxon>
        <taxon>Sphingomonadales</taxon>
        <taxon>Sphingomonadaceae</taxon>
        <taxon>Novosphingobium</taxon>
    </lineage>
</organism>
<proteinExistence type="predicted"/>
<evidence type="ECO:0000313" key="1">
    <source>
        <dbReference type="EMBL" id="SLJ89482.1"/>
    </source>
</evidence>
<protein>
    <recommendedName>
        <fullName evidence="3">HNH endonuclease</fullName>
    </recommendedName>
</protein>
<name>A0A1U6H0X8_9SPHN</name>
<dbReference type="EMBL" id="FVZE01000001">
    <property type="protein sequence ID" value="SLJ89482.1"/>
    <property type="molecule type" value="Genomic_DNA"/>
</dbReference>
<evidence type="ECO:0008006" key="3">
    <source>
        <dbReference type="Google" id="ProtNLM"/>
    </source>
</evidence>
<keyword evidence="2" id="KW-1185">Reference proteome</keyword>
<dbReference type="STRING" id="428990.SAMN06295987_1011008"/>
<dbReference type="AlphaFoldDB" id="A0A1U6H0X8"/>
<accession>A0A1U6H0X8</accession>
<evidence type="ECO:0000313" key="2">
    <source>
        <dbReference type="Proteomes" id="UP000190989"/>
    </source>
</evidence>
<reference evidence="2" key="1">
    <citation type="submission" date="2017-02" db="EMBL/GenBank/DDBJ databases">
        <authorList>
            <person name="Varghese N."/>
            <person name="Submissions S."/>
        </authorList>
    </citation>
    <scope>NUCLEOTIDE SEQUENCE [LARGE SCALE GENOMIC DNA]</scope>
    <source>
        <strain evidence="2">SM117</strain>
    </source>
</reference>
<dbReference type="Proteomes" id="UP000190989">
    <property type="component" value="Unassembled WGS sequence"/>
</dbReference>
<sequence length="117" mass="13445">MAGRVFNPVHSRSWQDERRSIRLTAMPPEPLHCWLCDRPLGRRVEWHHPVPKSRGGRATVPVHPICHRTIHATFSNAELARLGEEGEVLRTAPAIARFVSWVSRKPHDFHAPTARKR</sequence>